<dbReference type="PANTHER" id="PTHR11410:SF0">
    <property type="entry name" value="ATP SYNTHASE SUBUNIT A"/>
    <property type="match status" value="1"/>
</dbReference>
<evidence type="ECO:0000256" key="3">
    <source>
        <dbReference type="ARBA" id="ARBA00022448"/>
    </source>
</evidence>
<evidence type="ECO:0000256" key="1">
    <source>
        <dbReference type="ARBA" id="ARBA00004141"/>
    </source>
</evidence>
<dbReference type="InterPro" id="IPR023011">
    <property type="entry name" value="ATP_synth_F0_asu_AS"/>
</dbReference>
<feature type="transmembrane region" description="Helical" evidence="12">
    <location>
        <begin position="185"/>
        <end position="208"/>
    </location>
</feature>
<evidence type="ECO:0000313" key="14">
    <source>
        <dbReference type="EMBL" id="WPX96022.1"/>
    </source>
</evidence>
<comment type="subcellular location">
    <subcellularLocation>
        <location evidence="12 13">Cell membrane</location>
        <topology evidence="12 13">Multi-pass membrane protein</topology>
    </subcellularLocation>
    <subcellularLocation>
        <location evidence="1">Membrane</location>
        <topology evidence="1">Multi-pass membrane protein</topology>
    </subcellularLocation>
</comment>
<evidence type="ECO:0000256" key="5">
    <source>
        <dbReference type="ARBA" id="ARBA00022547"/>
    </source>
</evidence>
<evidence type="ECO:0000256" key="4">
    <source>
        <dbReference type="ARBA" id="ARBA00022475"/>
    </source>
</evidence>
<dbReference type="Gene3D" id="1.20.120.220">
    <property type="entry name" value="ATP synthase, F0 complex, subunit A"/>
    <property type="match status" value="1"/>
</dbReference>
<dbReference type="InterPro" id="IPR035908">
    <property type="entry name" value="F0_ATP_A_sf"/>
</dbReference>
<keyword evidence="8 12" id="KW-1133">Transmembrane helix</keyword>
<keyword evidence="10 12" id="KW-0472">Membrane</keyword>
<comment type="function">
    <text evidence="12 13">Key component of the proton channel; it plays a direct role in the translocation of protons across the membrane.</text>
</comment>
<evidence type="ECO:0000256" key="10">
    <source>
        <dbReference type="ARBA" id="ARBA00023136"/>
    </source>
</evidence>
<feature type="transmembrane region" description="Helical" evidence="12">
    <location>
        <begin position="113"/>
        <end position="132"/>
    </location>
</feature>
<accession>A0ABZ0UK37</accession>
<feature type="transmembrane region" description="Helical" evidence="12">
    <location>
        <begin position="215"/>
        <end position="234"/>
    </location>
</feature>
<evidence type="ECO:0000256" key="12">
    <source>
        <dbReference type="HAMAP-Rule" id="MF_01393"/>
    </source>
</evidence>
<keyword evidence="6 12" id="KW-0812">Transmembrane</keyword>
<sequence>MLNPLQQFEIYSVFNFSIAGHNFVITNSTIAMLCAYLILLMLCCVACFKVRLIPNKVQVCGEAIFEMIDGLLYATASKNSQNFRPLVFTLFSFILISNSIGLIPIAFTTTSHISITFALAAFVFVLITLIGFIKNGVKYLQILLPKGTPIILAPLMIVIELFAYLARPVSLSIRLAANMTAGHVVLKVLATFVISSGFLGFLPFILLTILTGFEIFIAALQAYIFSVLTCAYLSDALNLH</sequence>
<evidence type="ECO:0000256" key="8">
    <source>
        <dbReference type="ARBA" id="ARBA00022989"/>
    </source>
</evidence>
<dbReference type="InterPro" id="IPR000568">
    <property type="entry name" value="ATP_synth_F0_asu"/>
</dbReference>
<evidence type="ECO:0000256" key="6">
    <source>
        <dbReference type="ARBA" id="ARBA00022692"/>
    </source>
</evidence>
<dbReference type="NCBIfam" id="NF004482">
    <property type="entry name" value="PRK05815.2-4"/>
    <property type="match status" value="1"/>
</dbReference>
<evidence type="ECO:0000313" key="15">
    <source>
        <dbReference type="Proteomes" id="UP001327219"/>
    </source>
</evidence>
<reference evidence="14 15" key="1">
    <citation type="submission" date="2022-11" db="EMBL/GenBank/DDBJ databases">
        <title>Host association and intracellularity evolved multiple times independently in the Rickettsiales.</title>
        <authorList>
            <person name="Castelli M."/>
            <person name="Nardi T."/>
            <person name="Gammuto L."/>
            <person name="Bellinzona G."/>
            <person name="Sabaneyeva E."/>
            <person name="Potekhin A."/>
            <person name="Serra V."/>
            <person name="Petroni G."/>
            <person name="Sassera D."/>
        </authorList>
    </citation>
    <scope>NUCLEOTIDE SEQUENCE [LARGE SCALE GENOMIC DNA]</scope>
    <source>
        <strain evidence="14 15">NDG2</strain>
    </source>
</reference>
<evidence type="ECO:0000256" key="13">
    <source>
        <dbReference type="RuleBase" id="RU000483"/>
    </source>
</evidence>
<name>A0ABZ0UK37_9RICK</name>
<dbReference type="HAMAP" id="MF_01393">
    <property type="entry name" value="ATP_synth_a_bact"/>
    <property type="match status" value="1"/>
</dbReference>
<dbReference type="PANTHER" id="PTHR11410">
    <property type="entry name" value="ATP SYNTHASE SUBUNIT A"/>
    <property type="match status" value="1"/>
</dbReference>
<evidence type="ECO:0000256" key="11">
    <source>
        <dbReference type="ARBA" id="ARBA00023310"/>
    </source>
</evidence>
<protein>
    <recommendedName>
        <fullName evidence="12 13">ATP synthase subunit a</fullName>
    </recommendedName>
    <alternativeName>
        <fullName evidence="12">ATP synthase F0 sector subunit a</fullName>
    </alternativeName>
    <alternativeName>
        <fullName evidence="12">F-ATPase subunit 6</fullName>
    </alternativeName>
</protein>
<evidence type="ECO:0000256" key="2">
    <source>
        <dbReference type="ARBA" id="ARBA00006810"/>
    </source>
</evidence>
<keyword evidence="5 12" id="KW-0138">CF(0)</keyword>
<feature type="transmembrane region" description="Helical" evidence="12">
    <location>
        <begin position="86"/>
        <end position="107"/>
    </location>
</feature>
<dbReference type="Proteomes" id="UP001327219">
    <property type="component" value="Chromosome"/>
</dbReference>
<keyword evidence="4 12" id="KW-1003">Cell membrane</keyword>
<comment type="similarity">
    <text evidence="2 12 13">Belongs to the ATPase A chain family.</text>
</comment>
<dbReference type="SUPFAM" id="SSF81336">
    <property type="entry name" value="F1F0 ATP synthase subunit A"/>
    <property type="match status" value="1"/>
</dbReference>
<feature type="transmembrane region" description="Helical" evidence="12">
    <location>
        <begin position="144"/>
        <end position="165"/>
    </location>
</feature>
<organism evidence="14 15">
    <name type="scientific">Candidatus Bandiella euplotis</name>
    <dbReference type="NCBI Taxonomy" id="1664265"/>
    <lineage>
        <taxon>Bacteria</taxon>
        <taxon>Pseudomonadati</taxon>
        <taxon>Pseudomonadota</taxon>
        <taxon>Alphaproteobacteria</taxon>
        <taxon>Rickettsiales</taxon>
        <taxon>Candidatus Midichloriaceae</taxon>
        <taxon>Candidatus Bandiella</taxon>
    </lineage>
</organism>
<keyword evidence="3 12" id="KW-0813">Transport</keyword>
<dbReference type="PROSITE" id="PS00449">
    <property type="entry name" value="ATPASE_A"/>
    <property type="match status" value="1"/>
</dbReference>
<proteinExistence type="inferred from homology"/>
<feature type="transmembrane region" description="Helical" evidence="12">
    <location>
        <begin position="30"/>
        <end position="48"/>
    </location>
</feature>
<dbReference type="EMBL" id="CP110820">
    <property type="protein sequence ID" value="WPX96022.1"/>
    <property type="molecule type" value="Genomic_DNA"/>
</dbReference>
<evidence type="ECO:0000256" key="9">
    <source>
        <dbReference type="ARBA" id="ARBA00023065"/>
    </source>
</evidence>
<dbReference type="NCBIfam" id="TIGR01131">
    <property type="entry name" value="ATP_synt_6_or_A"/>
    <property type="match status" value="1"/>
</dbReference>
<dbReference type="CDD" id="cd00310">
    <property type="entry name" value="ATP-synt_Fo_a_6"/>
    <property type="match status" value="1"/>
</dbReference>
<keyword evidence="7 12" id="KW-0375">Hydrogen ion transport</keyword>
<dbReference type="Pfam" id="PF00119">
    <property type="entry name" value="ATP-synt_A"/>
    <property type="match status" value="1"/>
</dbReference>
<evidence type="ECO:0000256" key="7">
    <source>
        <dbReference type="ARBA" id="ARBA00022781"/>
    </source>
</evidence>
<keyword evidence="11 12" id="KW-0066">ATP synthesis</keyword>
<keyword evidence="9 12" id="KW-0406">Ion transport</keyword>
<dbReference type="InterPro" id="IPR045083">
    <property type="entry name" value="ATP_synth_F0_asu_bact/mt"/>
</dbReference>
<keyword evidence="15" id="KW-1185">Reference proteome</keyword>
<gene>
    <name evidence="12" type="primary">atpB</name>
    <name evidence="14" type="ORF">Bandiella_00125</name>
</gene>
<dbReference type="RefSeq" id="WP_323732979.1">
    <property type="nucleotide sequence ID" value="NZ_CP110820.1"/>
</dbReference>
<dbReference type="PRINTS" id="PR00123">
    <property type="entry name" value="ATPASEA"/>
</dbReference>